<comment type="caution">
    <text evidence="1">The sequence shown here is derived from an EMBL/GenBank/DDBJ whole genome shotgun (WGS) entry which is preliminary data.</text>
</comment>
<proteinExistence type="predicted"/>
<dbReference type="OrthoDB" id="2302752at2"/>
<gene>
    <name evidence="1" type="ORF">FC40_GL000706</name>
</gene>
<protein>
    <submittedName>
        <fullName evidence="1">Uncharacterized protein</fullName>
    </submittedName>
</protein>
<dbReference type="Proteomes" id="UP000051054">
    <property type="component" value="Unassembled WGS sequence"/>
</dbReference>
<dbReference type="RefSeq" id="WP_025022507.1">
    <property type="nucleotide sequence ID" value="NZ_AZGD01000090.1"/>
</dbReference>
<dbReference type="PATRIC" id="fig|1423755.3.peg.759"/>
<evidence type="ECO:0000313" key="2">
    <source>
        <dbReference type="Proteomes" id="UP000051054"/>
    </source>
</evidence>
<name>A0A0R1WNA3_9LACO</name>
<dbReference type="EMBL" id="AZGD01000090">
    <property type="protein sequence ID" value="KRM18917.1"/>
    <property type="molecule type" value="Genomic_DNA"/>
</dbReference>
<keyword evidence="2" id="KW-1185">Reference proteome</keyword>
<dbReference type="AlphaFoldDB" id="A0A0R1WNA3"/>
<accession>A0A0R1WNA3</accession>
<organism evidence="1 2">
    <name type="scientific">Ligilactobacillus hayakitensis DSM 18933 = JCM 14209</name>
    <dbReference type="NCBI Taxonomy" id="1423755"/>
    <lineage>
        <taxon>Bacteria</taxon>
        <taxon>Bacillati</taxon>
        <taxon>Bacillota</taxon>
        <taxon>Bacilli</taxon>
        <taxon>Lactobacillales</taxon>
        <taxon>Lactobacillaceae</taxon>
        <taxon>Ligilactobacillus</taxon>
    </lineage>
</organism>
<evidence type="ECO:0000313" key="1">
    <source>
        <dbReference type="EMBL" id="KRM18917.1"/>
    </source>
</evidence>
<reference evidence="1 2" key="1">
    <citation type="journal article" date="2015" name="Genome Announc.">
        <title>Expanding the biotechnology potential of lactobacilli through comparative genomics of 213 strains and associated genera.</title>
        <authorList>
            <person name="Sun Z."/>
            <person name="Harris H.M."/>
            <person name="McCann A."/>
            <person name="Guo C."/>
            <person name="Argimon S."/>
            <person name="Zhang W."/>
            <person name="Yang X."/>
            <person name="Jeffery I.B."/>
            <person name="Cooney J.C."/>
            <person name="Kagawa T.F."/>
            <person name="Liu W."/>
            <person name="Song Y."/>
            <person name="Salvetti E."/>
            <person name="Wrobel A."/>
            <person name="Rasinkangas P."/>
            <person name="Parkhill J."/>
            <person name="Rea M.C."/>
            <person name="O'Sullivan O."/>
            <person name="Ritari J."/>
            <person name="Douillard F.P."/>
            <person name="Paul Ross R."/>
            <person name="Yang R."/>
            <person name="Briner A.E."/>
            <person name="Felis G.E."/>
            <person name="de Vos W.M."/>
            <person name="Barrangou R."/>
            <person name="Klaenhammer T.R."/>
            <person name="Caufield P.W."/>
            <person name="Cui Y."/>
            <person name="Zhang H."/>
            <person name="O'Toole P.W."/>
        </authorList>
    </citation>
    <scope>NUCLEOTIDE SEQUENCE [LARGE SCALE GENOMIC DNA]</scope>
    <source>
        <strain evidence="1 2">DSM 18933</strain>
    </source>
</reference>
<sequence length="143" mass="16873">MQYRTSIFDNLEIDKSKTKKNVKRFFMNDYIRLIEKVKYADIQNISYGIEKVNTSKINTTERNMIDLTNAKYYLKIIDKIIESMDITEREIIKLHLIKGISITKLQSKLPYSESALYVRYDRACINFAKTLMNVTDIDLLVTK</sequence>